<evidence type="ECO:0008006" key="5">
    <source>
        <dbReference type="Google" id="ProtNLM"/>
    </source>
</evidence>
<evidence type="ECO:0000313" key="1">
    <source>
        <dbReference type="EMBL" id="RGV76729.1"/>
    </source>
</evidence>
<dbReference type="InterPro" id="IPR036390">
    <property type="entry name" value="WH_DNA-bd_sf"/>
</dbReference>
<name>A0A414AWS0_9FIRM</name>
<dbReference type="SUPFAM" id="SSF46785">
    <property type="entry name" value="Winged helix' DNA-binding domain"/>
    <property type="match status" value="1"/>
</dbReference>
<evidence type="ECO:0000313" key="3">
    <source>
        <dbReference type="Proteomes" id="UP000283975"/>
    </source>
</evidence>
<proteinExistence type="predicted"/>
<reference evidence="3 4" key="1">
    <citation type="submission" date="2018-08" db="EMBL/GenBank/DDBJ databases">
        <title>A genome reference for cultivated species of the human gut microbiota.</title>
        <authorList>
            <person name="Zou Y."/>
            <person name="Xue W."/>
            <person name="Luo G."/>
        </authorList>
    </citation>
    <scope>NUCLEOTIDE SEQUENCE [LARGE SCALE GENOMIC DNA]</scope>
    <source>
        <strain evidence="1 4">AF14-18</strain>
        <strain evidence="2 3">AM35-14</strain>
    </source>
</reference>
<organism evidence="2 3">
    <name type="scientific">Enterocloster bolteae</name>
    <dbReference type="NCBI Taxonomy" id="208479"/>
    <lineage>
        <taxon>Bacteria</taxon>
        <taxon>Bacillati</taxon>
        <taxon>Bacillota</taxon>
        <taxon>Clostridia</taxon>
        <taxon>Lachnospirales</taxon>
        <taxon>Lachnospiraceae</taxon>
        <taxon>Enterocloster</taxon>
    </lineage>
</organism>
<dbReference type="Proteomes" id="UP000284543">
    <property type="component" value="Unassembled WGS sequence"/>
</dbReference>
<gene>
    <name evidence="2" type="ORF">DW839_10565</name>
    <name evidence="1" type="ORF">DWW02_09195</name>
</gene>
<dbReference type="RefSeq" id="WP_118018387.1">
    <property type="nucleotide sequence ID" value="NZ_CAUFHZ010000006.1"/>
</dbReference>
<protein>
    <recommendedName>
        <fullName evidence="5">HTH domain-containing protein</fullName>
    </recommendedName>
</protein>
<comment type="caution">
    <text evidence="2">The sequence shown here is derived from an EMBL/GenBank/DDBJ whole genome shotgun (WGS) entry which is preliminary data.</text>
</comment>
<evidence type="ECO:0000313" key="2">
    <source>
        <dbReference type="EMBL" id="RHC56373.1"/>
    </source>
</evidence>
<evidence type="ECO:0000313" key="4">
    <source>
        <dbReference type="Proteomes" id="UP000284543"/>
    </source>
</evidence>
<dbReference type="AlphaFoldDB" id="A0A414AWS0"/>
<accession>A0A414AWS0</accession>
<dbReference type="EMBL" id="QRZM01000003">
    <property type="protein sequence ID" value="RGV76729.1"/>
    <property type="molecule type" value="Genomic_DNA"/>
</dbReference>
<sequence length="440" mass="49467">MMKLAILAAPGLIPYLSDKLESTGQAAGVKLDLYDYGHLSMLPELYPKLRDKYDGFLLSGLVVQTAIQRYFPEDDKPVAAFDTELEEIYHALLDLLDRDRSLDLTKVVVDIYLQVNEKHNCRALLDIKDMDAARQKTMDYWKNISLKEIEGLGDRLFAQIKRRWEAGEITYVISRNSSVQPKLAACGIPHTFLYPSEKQLLRTVHGLLRQITAQKSADYMAAAVVVARESVKGLVEADEEEELLLQQAVLDYKKETLADFQIQKTTNGLFLFTNLKTVSRMTGNFRHCGLSHYLQKRLRFCTYVAYGVAPELSTAKSSALEALREGVYRKAVYAVVEDSLVGPLMPETEPLKQVPLDEDLMEIAGKAMLAPGTVRKIKTILGIRGNNEITAAELAERLNVKIRHTNHIIERLTTAGYAVQTGMKSTGTKGRPTRIYRIDI</sequence>
<dbReference type="EMBL" id="QSHZ01000009">
    <property type="protein sequence ID" value="RHC56373.1"/>
    <property type="molecule type" value="Genomic_DNA"/>
</dbReference>
<dbReference type="Proteomes" id="UP000283975">
    <property type="component" value="Unassembled WGS sequence"/>
</dbReference>